<name>A0AAW2FCR8_9HYME</name>
<proteinExistence type="predicted"/>
<protein>
    <submittedName>
        <fullName evidence="1">Uncharacterized protein</fullName>
    </submittedName>
</protein>
<reference evidence="1 2" key="1">
    <citation type="submission" date="2023-03" db="EMBL/GenBank/DDBJ databases">
        <title>High recombination rates correlate with genetic variation in Cardiocondyla obscurior ants.</title>
        <authorList>
            <person name="Errbii M."/>
        </authorList>
    </citation>
    <scope>NUCLEOTIDE SEQUENCE [LARGE SCALE GENOMIC DNA]</scope>
    <source>
        <strain evidence="1">Alpha-2009</strain>
        <tissue evidence="1">Whole body</tissue>
    </source>
</reference>
<evidence type="ECO:0000313" key="1">
    <source>
        <dbReference type="EMBL" id="KAL0112556.1"/>
    </source>
</evidence>
<dbReference type="Proteomes" id="UP001430953">
    <property type="component" value="Unassembled WGS sequence"/>
</dbReference>
<accession>A0AAW2FCR8</accession>
<comment type="caution">
    <text evidence="1">The sequence shown here is derived from an EMBL/GenBank/DDBJ whole genome shotgun (WGS) entry which is preliminary data.</text>
</comment>
<organism evidence="1 2">
    <name type="scientific">Cardiocondyla obscurior</name>
    <dbReference type="NCBI Taxonomy" id="286306"/>
    <lineage>
        <taxon>Eukaryota</taxon>
        <taxon>Metazoa</taxon>
        <taxon>Ecdysozoa</taxon>
        <taxon>Arthropoda</taxon>
        <taxon>Hexapoda</taxon>
        <taxon>Insecta</taxon>
        <taxon>Pterygota</taxon>
        <taxon>Neoptera</taxon>
        <taxon>Endopterygota</taxon>
        <taxon>Hymenoptera</taxon>
        <taxon>Apocrita</taxon>
        <taxon>Aculeata</taxon>
        <taxon>Formicoidea</taxon>
        <taxon>Formicidae</taxon>
        <taxon>Myrmicinae</taxon>
        <taxon>Cardiocondyla</taxon>
    </lineage>
</organism>
<evidence type="ECO:0000313" key="2">
    <source>
        <dbReference type="Proteomes" id="UP001430953"/>
    </source>
</evidence>
<gene>
    <name evidence="1" type="ORF">PUN28_012105</name>
</gene>
<keyword evidence="2" id="KW-1185">Reference proteome</keyword>
<sequence length="129" mass="14624">MNPTEAETVADLVQNMVISLCGEQKSESIRRFMRFSLGLLSSTQGIETLREDEMTVATYIKSKLPPRDAVQFDKLHNDLKDAPMKNRISILIFLLNMGQAVEQMKDRIFSFPEMKLELSPITSTSGKIK</sequence>
<dbReference type="AlphaFoldDB" id="A0AAW2FCR8"/>
<dbReference type="EMBL" id="JADYXP020000012">
    <property type="protein sequence ID" value="KAL0112556.1"/>
    <property type="molecule type" value="Genomic_DNA"/>
</dbReference>